<evidence type="ECO:0000313" key="2">
    <source>
        <dbReference type="EMBL" id="MBF6637762.1"/>
    </source>
</evidence>
<organism evidence="2 3">
    <name type="scientific">Rouxiella silvae</name>
    <dbReference type="NCBI Taxonomy" id="1646373"/>
    <lineage>
        <taxon>Bacteria</taxon>
        <taxon>Pseudomonadati</taxon>
        <taxon>Pseudomonadota</taxon>
        <taxon>Gammaproteobacteria</taxon>
        <taxon>Enterobacterales</taxon>
        <taxon>Yersiniaceae</taxon>
        <taxon>Rouxiella</taxon>
    </lineage>
</organism>
<dbReference type="AlphaFoldDB" id="A0AA40X316"/>
<keyword evidence="1" id="KW-0472">Membrane</keyword>
<reference evidence="2" key="2">
    <citation type="submission" date="2022-09" db="EMBL/GenBank/DDBJ databases">
        <title>Rouxiella aceris sp. nov., isolated from tree sap and emended description of the genus Rhouxiella.</title>
        <authorList>
            <person name="Kim I.S."/>
        </authorList>
    </citation>
    <scope>NUCLEOTIDE SEQUENCE</scope>
    <source>
        <strain evidence="2">SAP-2</strain>
    </source>
</reference>
<gene>
    <name evidence="2" type="ORF">ITX54_13940</name>
</gene>
<name>A0AA40X316_9GAMM</name>
<keyword evidence="1" id="KW-1133">Transmembrane helix</keyword>
<evidence type="ECO:0000313" key="3">
    <source>
        <dbReference type="Proteomes" id="UP000705283"/>
    </source>
</evidence>
<keyword evidence="1" id="KW-0812">Transmembrane</keyword>
<reference evidence="2" key="1">
    <citation type="submission" date="2020-11" db="EMBL/GenBank/DDBJ databases">
        <authorList>
            <person name="Lee S.D."/>
        </authorList>
    </citation>
    <scope>NUCLEOTIDE SEQUENCE</scope>
    <source>
        <strain evidence="2">SAP-2</strain>
    </source>
</reference>
<evidence type="ECO:0000256" key="1">
    <source>
        <dbReference type="SAM" id="Phobius"/>
    </source>
</evidence>
<comment type="caution">
    <text evidence="2">The sequence shown here is derived from an EMBL/GenBank/DDBJ whole genome shotgun (WGS) entry which is preliminary data.</text>
</comment>
<dbReference type="Proteomes" id="UP000705283">
    <property type="component" value="Unassembled WGS sequence"/>
</dbReference>
<dbReference type="EMBL" id="JADMKS010000005">
    <property type="protein sequence ID" value="MBF6637762.1"/>
    <property type="molecule type" value="Genomic_DNA"/>
</dbReference>
<proteinExistence type="predicted"/>
<sequence length="180" mass="19634">MININVEPIGTAYSFFIFMEKFMPNIMDVTLGVPSCFYSKAALNNTTAISVASEAIVDINNNNLEMKTFSFPPPASENITSTMGEIRASNQQQGIKDAVLTIEDESKIEQVPQAQSRVALSKVLLVGTIGALALTGGVAGWFRLDLGLGRGYSGSREAHMRHALEIARNPNNMNMFHNDH</sequence>
<accession>A0AA40X316</accession>
<dbReference type="RefSeq" id="WP_139804096.1">
    <property type="nucleotide sequence ID" value="NZ_CBCSCF010000003.1"/>
</dbReference>
<protein>
    <submittedName>
        <fullName evidence="2">Uncharacterized protein</fullName>
    </submittedName>
</protein>
<feature type="transmembrane region" description="Helical" evidence="1">
    <location>
        <begin position="123"/>
        <end position="142"/>
    </location>
</feature>